<feature type="transmembrane region" description="Helical" evidence="2">
    <location>
        <begin position="6"/>
        <end position="24"/>
    </location>
</feature>
<keyword evidence="2" id="KW-0472">Membrane</keyword>
<reference evidence="3 4" key="1">
    <citation type="submission" date="2018-11" db="EMBL/GenBank/DDBJ databases">
        <authorList>
            <person name="Grassa J C."/>
        </authorList>
    </citation>
    <scope>NUCLEOTIDE SEQUENCE [LARGE SCALE GENOMIC DNA]</scope>
</reference>
<dbReference type="PANTHER" id="PTHR33564:SF15">
    <property type="entry name" value="PROTEIN, PUTATIVE-RELATED"/>
    <property type="match status" value="1"/>
</dbReference>
<proteinExistence type="predicted"/>
<keyword evidence="2" id="KW-0812">Transmembrane</keyword>
<protein>
    <recommendedName>
        <fullName evidence="5">Transmembrane protein</fullName>
    </recommendedName>
</protein>
<feature type="compositionally biased region" description="Basic and acidic residues" evidence="1">
    <location>
        <begin position="67"/>
        <end position="84"/>
    </location>
</feature>
<dbReference type="OrthoDB" id="695890at2759"/>
<dbReference type="EnsemblPlants" id="novel_model_6089_5bd9a17a.1.5bd9b13b">
    <property type="protein sequence ID" value="cds.novel_model_6089_5bd9a17a.1.5bd9b13b"/>
    <property type="gene ID" value="novel_gene_3134_5bd9a17a"/>
</dbReference>
<dbReference type="Gramene" id="novel_model_6088_5bd9a17a">
    <property type="protein sequence ID" value="cds.novel_model_6088_5bd9a17a"/>
    <property type="gene ID" value="novel_gene_3134_5bd9a17a"/>
</dbReference>
<evidence type="ECO:0000256" key="1">
    <source>
        <dbReference type="SAM" id="MobiDB-lite"/>
    </source>
</evidence>
<dbReference type="Gramene" id="novel_model_6089_5bd9a17a.1.5bd9b13b">
    <property type="protein sequence ID" value="cds.novel_model_6089_5bd9a17a.1.5bd9b13b"/>
    <property type="gene ID" value="novel_gene_3134_5bd9a17a"/>
</dbReference>
<reference evidence="3" key="2">
    <citation type="submission" date="2021-03" db="UniProtKB">
        <authorList>
            <consortium name="EnsemblPlants"/>
        </authorList>
    </citation>
    <scope>IDENTIFICATION</scope>
</reference>
<feature type="compositionally biased region" description="Polar residues" evidence="1">
    <location>
        <begin position="32"/>
        <end position="52"/>
    </location>
</feature>
<accession>A0A803R7Q6</accession>
<evidence type="ECO:0000313" key="4">
    <source>
        <dbReference type="Proteomes" id="UP000596661"/>
    </source>
</evidence>
<name>A0A803R7Q6_CANSA</name>
<feature type="region of interest" description="Disordered" evidence="1">
    <location>
        <begin position="32"/>
        <end position="88"/>
    </location>
</feature>
<sequence>MLGSQSLVLATAMVVSSTLLFLTFSKQKFQLSGNHDSEQSSQKIPPSCLSSGNDKEKRERNKKKKVKFAENVKEPKGNGEEFKNGYKKRRRMEMNNNCRNEISGIQKW</sequence>
<organism evidence="3 4">
    <name type="scientific">Cannabis sativa</name>
    <name type="common">Hemp</name>
    <name type="synonym">Marijuana</name>
    <dbReference type="NCBI Taxonomy" id="3483"/>
    <lineage>
        <taxon>Eukaryota</taxon>
        <taxon>Viridiplantae</taxon>
        <taxon>Streptophyta</taxon>
        <taxon>Embryophyta</taxon>
        <taxon>Tracheophyta</taxon>
        <taxon>Spermatophyta</taxon>
        <taxon>Magnoliopsida</taxon>
        <taxon>eudicotyledons</taxon>
        <taxon>Gunneridae</taxon>
        <taxon>Pentapetalae</taxon>
        <taxon>rosids</taxon>
        <taxon>fabids</taxon>
        <taxon>Rosales</taxon>
        <taxon>Cannabaceae</taxon>
        <taxon>Cannabis</taxon>
    </lineage>
</organism>
<evidence type="ECO:0000313" key="3">
    <source>
        <dbReference type="EnsemblPlants" id="cds.novel_model_6088_5bd9a17a"/>
    </source>
</evidence>
<dbReference type="EnsemblPlants" id="novel_model_6088_5bd9a17a">
    <property type="protein sequence ID" value="cds.novel_model_6088_5bd9a17a"/>
    <property type="gene ID" value="novel_gene_3134_5bd9a17a"/>
</dbReference>
<evidence type="ECO:0000256" key="2">
    <source>
        <dbReference type="SAM" id="Phobius"/>
    </source>
</evidence>
<dbReference type="PANTHER" id="PTHR33564">
    <property type="entry name" value="TRANSMEMBRANE PROTEIN"/>
    <property type="match status" value="1"/>
</dbReference>
<dbReference type="EMBL" id="UZAU01000643">
    <property type="status" value="NOT_ANNOTATED_CDS"/>
    <property type="molecule type" value="Genomic_DNA"/>
</dbReference>
<evidence type="ECO:0008006" key="5">
    <source>
        <dbReference type="Google" id="ProtNLM"/>
    </source>
</evidence>
<keyword evidence="2" id="KW-1133">Transmembrane helix</keyword>
<accession>A0A803R7Q7</accession>
<keyword evidence="4" id="KW-1185">Reference proteome</keyword>
<dbReference type="Proteomes" id="UP000596661">
    <property type="component" value="Chromosome 7"/>
</dbReference>
<dbReference type="AlphaFoldDB" id="A0A803R7Q6"/>